<feature type="non-terminal residue" evidence="1">
    <location>
        <position position="1"/>
    </location>
</feature>
<dbReference type="EMBL" id="LR796295">
    <property type="protein sequence ID" value="CAB4134762.1"/>
    <property type="molecule type" value="Genomic_DNA"/>
</dbReference>
<organism evidence="1">
    <name type="scientific">uncultured Caudovirales phage</name>
    <dbReference type="NCBI Taxonomy" id="2100421"/>
    <lineage>
        <taxon>Viruses</taxon>
        <taxon>Duplodnaviria</taxon>
        <taxon>Heunggongvirae</taxon>
        <taxon>Uroviricota</taxon>
        <taxon>Caudoviricetes</taxon>
        <taxon>Peduoviridae</taxon>
        <taxon>Maltschvirus</taxon>
        <taxon>Maltschvirus maltsch</taxon>
    </lineage>
</organism>
<reference evidence="1" key="1">
    <citation type="submission" date="2020-04" db="EMBL/GenBank/DDBJ databases">
        <authorList>
            <person name="Chiriac C."/>
            <person name="Salcher M."/>
            <person name="Ghai R."/>
            <person name="Kavagutti S V."/>
        </authorList>
    </citation>
    <scope>NUCLEOTIDE SEQUENCE</scope>
</reference>
<protein>
    <submittedName>
        <fullName evidence="1">Uncharacterized protein</fullName>
    </submittedName>
</protein>
<evidence type="ECO:0000313" key="1">
    <source>
        <dbReference type="EMBL" id="CAB4134762.1"/>
    </source>
</evidence>
<proteinExistence type="predicted"/>
<sequence>PQTTTFRTDAYNFNSKANSSLATLDSSGNMVLTGDLTVTGNDIKSSSATALTLSGADVAVAGDLTVTGNDIKSSGTNTVLQFDDVNARVAGELTITGNRIRSSGGSAFPNGDIAIELSGTNVTVPGNIQGATFFTVGPFDTSQTVTANSTLLDTNTAAGGVFGIVTRYKASSGATNLTVPQSGYRLGGFKVNGFADTAGTDGTLAGQVSVKVTENWTTTANGTAIEFLANKQGEDWTTGHKVVISASPESSLIASDIITLENSAGTDYLTLNSTEAYFFKPIRQKLQTANVARGGTYTLPANDLNVNSLTITAGTAAVTYIDVDNVASDATSGGMYSILIYNNSGANNIDVQVRNNGTNIGLANNLDNGDRAMASVYVVDGYAACEIMDAA</sequence>
<accession>A0A6J5LMG3</accession>
<name>A0A6J5LMG3_9CAUD</name>
<gene>
    <name evidence="1" type="ORF">UFOVP281_1</name>
</gene>